<name>A0A0F2MF81_SPOSC</name>
<dbReference type="GO" id="GO:0016020">
    <property type="term" value="C:membrane"/>
    <property type="evidence" value="ECO:0007669"/>
    <property type="project" value="UniProtKB-SubCell"/>
</dbReference>
<feature type="compositionally biased region" description="Polar residues" evidence="5">
    <location>
        <begin position="248"/>
        <end position="263"/>
    </location>
</feature>
<proteinExistence type="predicted"/>
<dbReference type="KEGG" id="ssck:SPSK_10463"/>
<feature type="transmembrane region" description="Helical" evidence="6">
    <location>
        <begin position="396"/>
        <end position="422"/>
    </location>
</feature>
<evidence type="ECO:0000256" key="1">
    <source>
        <dbReference type="ARBA" id="ARBA00004141"/>
    </source>
</evidence>
<dbReference type="Proteomes" id="UP000033710">
    <property type="component" value="Unassembled WGS sequence"/>
</dbReference>
<dbReference type="RefSeq" id="XP_016589497.1">
    <property type="nucleotide sequence ID" value="XM_016736862.1"/>
</dbReference>
<gene>
    <name evidence="7" type="ORF">SPSK_10463</name>
</gene>
<organism evidence="7 8">
    <name type="scientific">Sporothrix schenckii 1099-18</name>
    <dbReference type="NCBI Taxonomy" id="1397361"/>
    <lineage>
        <taxon>Eukaryota</taxon>
        <taxon>Fungi</taxon>
        <taxon>Dikarya</taxon>
        <taxon>Ascomycota</taxon>
        <taxon>Pezizomycotina</taxon>
        <taxon>Sordariomycetes</taxon>
        <taxon>Sordariomycetidae</taxon>
        <taxon>Ophiostomatales</taxon>
        <taxon>Ophiostomataceae</taxon>
        <taxon>Sporothrix</taxon>
    </lineage>
</organism>
<dbReference type="PANTHER" id="PTHR23507">
    <property type="entry name" value="ZGC:174356"/>
    <property type="match status" value="1"/>
</dbReference>
<dbReference type="OrthoDB" id="194139at2759"/>
<keyword evidence="2 6" id="KW-0812">Transmembrane</keyword>
<feature type="transmembrane region" description="Helical" evidence="6">
    <location>
        <begin position="448"/>
        <end position="471"/>
    </location>
</feature>
<dbReference type="EMBL" id="AXCR01000006">
    <property type="protein sequence ID" value="KJR86821.1"/>
    <property type="molecule type" value="Genomic_DNA"/>
</dbReference>
<dbReference type="VEuPathDB" id="FungiDB:SPSK_10463"/>
<dbReference type="Gene3D" id="1.20.1250.20">
    <property type="entry name" value="MFS general substrate transporter like domains"/>
    <property type="match status" value="1"/>
</dbReference>
<feature type="transmembrane region" description="Helical" evidence="6">
    <location>
        <begin position="111"/>
        <end position="131"/>
    </location>
</feature>
<comment type="subcellular location">
    <subcellularLocation>
        <location evidence="1">Membrane</location>
        <topology evidence="1">Multi-pass membrane protein</topology>
    </subcellularLocation>
</comment>
<dbReference type="InterPro" id="IPR036259">
    <property type="entry name" value="MFS_trans_sf"/>
</dbReference>
<reference evidence="7 8" key="2">
    <citation type="journal article" date="2015" name="Eukaryot. Cell">
        <title>Asexual propagation of a virulent clone complex in a human and feline outbreak of sporotrichosis.</title>
        <authorList>
            <person name="Teixeira Mde M."/>
            <person name="Rodrigues A.M."/>
            <person name="Tsui C.K."/>
            <person name="de Almeida L.G."/>
            <person name="Van Diepeningen A.D."/>
            <person name="van den Ende B.G."/>
            <person name="Fernandes G.F."/>
            <person name="Kano R."/>
            <person name="Hamelin R.C."/>
            <person name="Lopes-Bezerra L.M."/>
            <person name="Vasconcelos A.T."/>
            <person name="de Hoog S."/>
            <person name="de Camargo Z.P."/>
            <person name="Felipe M.S."/>
        </authorList>
    </citation>
    <scope>NUCLEOTIDE SEQUENCE [LARGE SCALE GENOMIC DNA]</scope>
    <source>
        <strain evidence="7 8">1099-18</strain>
    </source>
</reference>
<evidence type="ECO:0000313" key="8">
    <source>
        <dbReference type="Proteomes" id="UP000033710"/>
    </source>
</evidence>
<dbReference type="SUPFAM" id="SSF103473">
    <property type="entry name" value="MFS general substrate transporter"/>
    <property type="match status" value="1"/>
</dbReference>
<evidence type="ECO:0000256" key="2">
    <source>
        <dbReference type="ARBA" id="ARBA00022692"/>
    </source>
</evidence>
<feature type="transmembrane region" description="Helical" evidence="6">
    <location>
        <begin position="43"/>
        <end position="62"/>
    </location>
</feature>
<keyword evidence="3 6" id="KW-1133">Transmembrane helix</keyword>
<comment type="caution">
    <text evidence="7">The sequence shown here is derived from an EMBL/GenBank/DDBJ whole genome shotgun (WGS) entry which is preliminary data.</text>
</comment>
<evidence type="ECO:0000313" key="7">
    <source>
        <dbReference type="EMBL" id="KJR86821.1"/>
    </source>
</evidence>
<feature type="transmembrane region" description="Helical" evidence="6">
    <location>
        <begin position="169"/>
        <end position="193"/>
    </location>
</feature>
<reference evidence="7 8" key="1">
    <citation type="journal article" date="2014" name="BMC Genomics">
        <title>Comparative genomics of the major fungal agents of human and animal Sporotrichosis: Sporothrix schenckii and Sporothrix brasiliensis.</title>
        <authorList>
            <person name="Teixeira M.M."/>
            <person name="de Almeida L.G."/>
            <person name="Kubitschek-Barreira P."/>
            <person name="Alves F.L."/>
            <person name="Kioshima E.S."/>
            <person name="Abadio A.K."/>
            <person name="Fernandes L."/>
            <person name="Derengowski L.S."/>
            <person name="Ferreira K.S."/>
            <person name="Souza R.C."/>
            <person name="Ruiz J.C."/>
            <person name="de Andrade N.C."/>
            <person name="Paes H.C."/>
            <person name="Nicola A.M."/>
            <person name="Albuquerque P."/>
            <person name="Gerber A.L."/>
            <person name="Martins V.P."/>
            <person name="Peconick L.D."/>
            <person name="Neto A.V."/>
            <person name="Chaucanez C.B."/>
            <person name="Silva P.A."/>
            <person name="Cunha O.L."/>
            <person name="de Oliveira F.F."/>
            <person name="dos Santos T.C."/>
            <person name="Barros A.L."/>
            <person name="Soares M.A."/>
            <person name="de Oliveira L.M."/>
            <person name="Marini M.M."/>
            <person name="Villalobos-Duno H."/>
            <person name="Cunha M.M."/>
            <person name="de Hoog S."/>
            <person name="da Silveira J.F."/>
            <person name="Henrissat B."/>
            <person name="Nino-Vega G.A."/>
            <person name="Cisalpino P.S."/>
            <person name="Mora-Montes H.M."/>
            <person name="Almeida S.R."/>
            <person name="Stajich J.E."/>
            <person name="Lopes-Bezerra L.M."/>
            <person name="Vasconcelos A.T."/>
            <person name="Felipe M.S."/>
        </authorList>
    </citation>
    <scope>NUCLEOTIDE SEQUENCE [LARGE SCALE GENOMIC DNA]</scope>
    <source>
        <strain evidence="7 8">1099-18</strain>
    </source>
</reference>
<evidence type="ECO:0000256" key="3">
    <source>
        <dbReference type="ARBA" id="ARBA00022989"/>
    </source>
</evidence>
<dbReference type="AlphaFoldDB" id="A0A0F2MF81"/>
<feature type="transmembrane region" description="Helical" evidence="6">
    <location>
        <begin position="483"/>
        <end position="503"/>
    </location>
</feature>
<feature type="region of interest" description="Disordered" evidence="5">
    <location>
        <begin position="245"/>
        <end position="276"/>
    </location>
</feature>
<evidence type="ECO:0000256" key="4">
    <source>
        <dbReference type="ARBA" id="ARBA00023136"/>
    </source>
</evidence>
<evidence type="ECO:0000256" key="5">
    <source>
        <dbReference type="SAM" id="MobiDB-lite"/>
    </source>
</evidence>
<dbReference type="PANTHER" id="PTHR23507:SF1">
    <property type="entry name" value="FI18259P1-RELATED"/>
    <property type="match status" value="1"/>
</dbReference>
<feature type="transmembrane region" description="Helical" evidence="6">
    <location>
        <begin position="351"/>
        <end position="375"/>
    </location>
</feature>
<keyword evidence="4 6" id="KW-0472">Membrane</keyword>
<protein>
    <submittedName>
        <fullName evidence="7">MFS transporter</fullName>
    </submittedName>
</protein>
<sequence length="508" mass="54408">MESTDNIDGHALATNEDSPLLVHNDRDVSNTSNQSAAFTRKSIFAVTSIIGTVVLVEAASILTDVPIYEVLEDIICRQMGRMGNGDNGDNGTRGCSGDADVQAELAFLRGWQLTLELLPGILMAIPYGIIGDRYGRKVMFIVCMVGILLTQLFYLLVCWRSDIFPVRLTWAASIFTFIGGGPVILNGIVFAMLSDVSPEASRSTVFFYFGAAVLAVDVWAPIQLSLALFVPVVPLCLTLPETLRKEGPTSTDVAGTDNGTDNGAENGEENDAAGPASRPKIIRNALSDTAASVTASTAFLFNGADHQVGLLLATLLTTTLGRHAQDILLQFTRGRYDWSWAQAGYLVSLKAFVVLLLLLVLLPAISTNYALARWWPLLAGVRTPQQRDLWLARTSCVLLIVGCFVVGLAPTAAFMIAGLVVYCLENGYNLVLRSLLAVLVEPEHRGTLYNAAGILESTGAVIAGPLLAAAYRAGLRLGGLWTGLPFFRAVVLCSIALFILATARPPSS</sequence>
<accession>A0A0F2MF81</accession>
<dbReference type="GeneID" id="27672139"/>
<evidence type="ECO:0000256" key="6">
    <source>
        <dbReference type="SAM" id="Phobius"/>
    </source>
</evidence>
<feature type="transmembrane region" description="Helical" evidence="6">
    <location>
        <begin position="205"/>
        <end position="230"/>
    </location>
</feature>
<feature type="transmembrane region" description="Helical" evidence="6">
    <location>
        <begin position="138"/>
        <end position="157"/>
    </location>
</feature>
<dbReference type="GO" id="GO:0022857">
    <property type="term" value="F:transmembrane transporter activity"/>
    <property type="evidence" value="ECO:0007669"/>
    <property type="project" value="TreeGrafter"/>
</dbReference>